<dbReference type="Gene3D" id="1.10.10.2690">
    <property type="match status" value="1"/>
</dbReference>
<reference evidence="3" key="2">
    <citation type="journal article" date="2018" name="Genome Biol.">
        <title>SKESA: strategic k-mer extension for scrupulous assemblies.</title>
        <authorList>
            <person name="Souvorov A."/>
            <person name="Agarwala R."/>
            <person name="Lipman D.J."/>
        </authorList>
    </citation>
    <scope>NUCLEOTIDE SEQUENCE</scope>
    <source>
        <strain evidence="3">91871</strain>
    </source>
</reference>
<evidence type="ECO:0000313" key="3">
    <source>
        <dbReference type="EMBL" id="HBH7043880.1"/>
    </source>
</evidence>
<organism evidence="4 5">
    <name type="scientific">Citrobacter freundii</name>
    <dbReference type="NCBI Taxonomy" id="546"/>
    <lineage>
        <taxon>Bacteria</taxon>
        <taxon>Pseudomonadati</taxon>
        <taxon>Pseudomonadota</taxon>
        <taxon>Gammaproteobacteria</taxon>
        <taxon>Enterobacterales</taxon>
        <taxon>Enterobacteriaceae</taxon>
        <taxon>Citrobacter</taxon>
        <taxon>Citrobacter freundii complex</taxon>
    </lineage>
</organism>
<dbReference type="EMBL" id="DAESCB010000016">
    <property type="protein sequence ID" value="HBH7043880.1"/>
    <property type="molecule type" value="Genomic_DNA"/>
</dbReference>
<dbReference type="OrthoDB" id="6587836at2"/>
<reference evidence="4 5" key="1">
    <citation type="submission" date="2017-04" db="EMBL/GenBank/DDBJ databases">
        <title>Emergence of KPC-2-producing Citrobacter isolates from sediments of a Chinese river.</title>
        <authorList>
            <person name="Zheng B."/>
        </authorList>
    </citation>
    <scope>NUCLEOTIDE SEQUENCE [LARGE SCALE GENOMIC DNA]</scope>
    <source>
        <strain evidence="4 5">C191</strain>
    </source>
</reference>
<dbReference type="RefSeq" id="WP_071891781.1">
    <property type="nucleotide sequence ID" value="NZ_AP028314.1"/>
</dbReference>
<dbReference type="InterPro" id="IPR053721">
    <property type="entry name" value="Fimbrial_Adhesin_Reg"/>
</dbReference>
<dbReference type="Pfam" id="PF03333">
    <property type="entry name" value="PapB"/>
    <property type="match status" value="1"/>
</dbReference>
<reference evidence="3" key="3">
    <citation type="submission" date="2021-07" db="EMBL/GenBank/DDBJ databases">
        <authorList>
            <consortium name="NCBI Pathogen Detection Project"/>
        </authorList>
    </citation>
    <scope>NUCLEOTIDE SEQUENCE</scope>
    <source>
        <strain evidence="3">91871</strain>
    </source>
</reference>
<evidence type="ECO:0000313" key="4">
    <source>
        <dbReference type="EMBL" id="OYQ96598.1"/>
    </source>
</evidence>
<dbReference type="Proteomes" id="UP000885148">
    <property type="component" value="Unassembled WGS sequence"/>
</dbReference>
<dbReference type="EMBL" id="NEFA01000044">
    <property type="protein sequence ID" value="OYQ96598.1"/>
    <property type="molecule type" value="Genomic_DNA"/>
</dbReference>
<comment type="caution">
    <text evidence="4">The sequence shown here is derived from an EMBL/GenBank/DDBJ whole genome shotgun (WGS) entry which is preliminary data.</text>
</comment>
<proteinExistence type="predicted"/>
<keyword evidence="2" id="KW-0804">Transcription</keyword>
<dbReference type="AlphaFoldDB" id="A0A9P3W7P7"/>
<evidence type="ECO:0000256" key="1">
    <source>
        <dbReference type="ARBA" id="ARBA00023015"/>
    </source>
</evidence>
<evidence type="ECO:0000313" key="5">
    <source>
        <dbReference type="Proteomes" id="UP000215827"/>
    </source>
</evidence>
<gene>
    <name evidence="4" type="ORF">B9P89_24465</name>
    <name evidence="3" type="ORF">KV121_003999</name>
</gene>
<name>A0A9P3W7P7_CITFR</name>
<dbReference type="GO" id="GO:0006355">
    <property type="term" value="P:regulation of DNA-templated transcription"/>
    <property type="evidence" value="ECO:0007669"/>
    <property type="project" value="InterPro"/>
</dbReference>
<sequence>MNIKDGFAEHYSSIPAPGTLTPGMVDKTHFHLLIDISSIYSEKIIYALELHLVNGLKRNEACLISGISQSCLSIKLRQLQRISRSVVQMYPWYCANIN</sequence>
<dbReference type="PRINTS" id="PR01554">
    <property type="entry name" value="FIMREGULATRY"/>
</dbReference>
<dbReference type="Proteomes" id="UP000215827">
    <property type="component" value="Unassembled WGS sequence"/>
</dbReference>
<evidence type="ECO:0000256" key="2">
    <source>
        <dbReference type="ARBA" id="ARBA00023163"/>
    </source>
</evidence>
<dbReference type="InterPro" id="IPR004356">
    <property type="entry name" value="Adhesin_operon_reg_prot"/>
</dbReference>
<protein>
    <submittedName>
        <fullName evidence="4">Uncharacterized protein</fullName>
    </submittedName>
</protein>
<accession>A0A9P3W7P7</accession>
<keyword evidence="1" id="KW-0805">Transcription regulation</keyword>